<keyword evidence="1" id="KW-1133">Transmembrane helix</keyword>
<name>A0A239HS82_9ACTN</name>
<feature type="transmembrane region" description="Helical" evidence="1">
    <location>
        <begin position="57"/>
        <end position="78"/>
    </location>
</feature>
<accession>A0A239HS82</accession>
<dbReference type="Pfam" id="PF19853">
    <property type="entry name" value="DUF6328"/>
    <property type="match status" value="1"/>
</dbReference>
<reference evidence="2 3" key="1">
    <citation type="submission" date="2017-06" db="EMBL/GenBank/DDBJ databases">
        <authorList>
            <person name="Kim H.J."/>
            <person name="Triplett B.A."/>
        </authorList>
    </citation>
    <scope>NUCLEOTIDE SEQUENCE [LARGE SCALE GENOMIC DNA]</scope>
    <source>
        <strain evidence="2 3">DSM 43151</strain>
    </source>
</reference>
<feature type="transmembrane region" description="Helical" evidence="1">
    <location>
        <begin position="99"/>
        <end position="118"/>
    </location>
</feature>
<sequence length="178" mass="19857">MAPSSKETEKQRWDRNFADLLQELRVAQTGMQILFAFLLTLPFSSGFPKATFFQKDVYMVALISAAFATALIISPVAFHRALFRQGRKPELVRYAHRMATSGLACMLVSMVSSVLLVTDYVLHARWAVVLTAVAAGWFATFWVILPITHRNWGEDEDKDGFVLDDSPVSVSIGADRDA</sequence>
<keyword evidence="1" id="KW-0812">Transmembrane</keyword>
<evidence type="ECO:0000256" key="1">
    <source>
        <dbReference type="SAM" id="Phobius"/>
    </source>
</evidence>
<feature type="transmembrane region" description="Helical" evidence="1">
    <location>
        <begin position="24"/>
        <end position="45"/>
    </location>
</feature>
<organism evidence="2 3">
    <name type="scientific">Actinoplanes regularis</name>
    <dbReference type="NCBI Taxonomy" id="52697"/>
    <lineage>
        <taxon>Bacteria</taxon>
        <taxon>Bacillati</taxon>
        <taxon>Actinomycetota</taxon>
        <taxon>Actinomycetes</taxon>
        <taxon>Micromonosporales</taxon>
        <taxon>Micromonosporaceae</taxon>
        <taxon>Actinoplanes</taxon>
    </lineage>
</organism>
<feature type="transmembrane region" description="Helical" evidence="1">
    <location>
        <begin position="124"/>
        <end position="145"/>
    </location>
</feature>
<gene>
    <name evidence="2" type="ORF">SAMN06264365_12582</name>
</gene>
<protein>
    <submittedName>
        <fullName evidence="2">Uncharacterized protein</fullName>
    </submittedName>
</protein>
<dbReference type="AlphaFoldDB" id="A0A239HS82"/>
<keyword evidence="1" id="KW-0472">Membrane</keyword>
<evidence type="ECO:0000313" key="2">
    <source>
        <dbReference type="EMBL" id="SNS83144.1"/>
    </source>
</evidence>
<dbReference type="EMBL" id="FZNR01000025">
    <property type="protein sequence ID" value="SNS83144.1"/>
    <property type="molecule type" value="Genomic_DNA"/>
</dbReference>
<dbReference type="InterPro" id="IPR046291">
    <property type="entry name" value="DUF6328"/>
</dbReference>
<evidence type="ECO:0000313" key="3">
    <source>
        <dbReference type="Proteomes" id="UP000198415"/>
    </source>
</evidence>
<dbReference type="Proteomes" id="UP000198415">
    <property type="component" value="Unassembled WGS sequence"/>
</dbReference>
<proteinExistence type="predicted"/>
<dbReference type="OrthoDB" id="3625784at2"/>
<keyword evidence="3" id="KW-1185">Reference proteome</keyword>
<dbReference type="RefSeq" id="WP_089298213.1">
    <property type="nucleotide sequence ID" value="NZ_BOMU01000102.1"/>
</dbReference>